<dbReference type="AlphaFoldDB" id="A0A161TG31"/>
<dbReference type="Pfam" id="PF03980">
    <property type="entry name" value="Nnf1"/>
    <property type="match status" value="1"/>
</dbReference>
<dbReference type="GO" id="GO:0007059">
    <property type="term" value="P:chromosome segregation"/>
    <property type="evidence" value="ECO:0007669"/>
    <property type="project" value="TreeGrafter"/>
</dbReference>
<accession>A0A161TG31</accession>
<keyword evidence="12" id="KW-1185">Reference proteome</keyword>
<feature type="compositionally biased region" description="Polar residues" evidence="10">
    <location>
        <begin position="86"/>
        <end position="95"/>
    </location>
</feature>
<dbReference type="GO" id="GO:0005634">
    <property type="term" value="C:nucleus"/>
    <property type="evidence" value="ECO:0007669"/>
    <property type="project" value="UniProtKB-SubCell"/>
</dbReference>
<feature type="compositionally biased region" description="Low complexity" evidence="10">
    <location>
        <begin position="67"/>
        <end position="83"/>
    </location>
</feature>
<keyword evidence="3" id="KW-0158">Chromosome</keyword>
<evidence type="ECO:0000256" key="2">
    <source>
        <dbReference type="ARBA" id="ARBA00004629"/>
    </source>
</evidence>
<evidence type="ECO:0000313" key="12">
    <source>
        <dbReference type="Proteomes" id="UP000076632"/>
    </source>
</evidence>
<dbReference type="OMA" id="QGQMVDK"/>
<feature type="compositionally biased region" description="Basic and acidic residues" evidence="10">
    <location>
        <begin position="313"/>
        <end position="343"/>
    </location>
</feature>
<keyword evidence="4" id="KW-0132">Cell division</keyword>
<dbReference type="PANTHER" id="PTHR15459:SF3">
    <property type="entry name" value="POLYAMINE-MODULATED FACTOR 1"/>
    <property type="match status" value="1"/>
</dbReference>
<dbReference type="InterPro" id="IPR007128">
    <property type="entry name" value="PMF1/Nnf1"/>
</dbReference>
<dbReference type="GO" id="GO:0051301">
    <property type="term" value="P:cell division"/>
    <property type="evidence" value="ECO:0007669"/>
    <property type="project" value="UniProtKB-KW"/>
</dbReference>
<keyword evidence="7" id="KW-0539">Nucleus</keyword>
<feature type="region of interest" description="Disordered" evidence="10">
    <location>
        <begin position="1"/>
        <end position="137"/>
    </location>
</feature>
<sequence>MPGRTRRSAAAANAPESSAQNGESGTTNNAAENPVTNSTNNTPRDQDEIMQDADVQATSEPAAAENPTTTDTTQPTTTQPTDPRATDSSKTTADRTSTAAEESQSSTESAQIQNPRSQRASASPSPPPAPPVAEAPGPRAMALHNIFNGALSHTLKMCSFDNFSACFPTPAKHVPNELRGMWRMMSQRFEELARSEFEAIQLERNVVPSLNELDRLVADAQKRKARAPAGAEVPVPPHTLPPQALYLAHLAPHLARSQSRLNARLQTTQSRNARLVDEITAQRNEITNLLGELEGVVHDLSTAADRVWSTTSGEKDGDGDAAIKSEGPSMDHDGPENHEDNEARKKRRRRLVDEIVDMQTELDHN</sequence>
<keyword evidence="8" id="KW-0131">Cell cycle</keyword>
<protein>
    <submittedName>
        <fullName evidence="11">Nnf1-domain-containing protein</fullName>
    </submittedName>
</protein>
<evidence type="ECO:0000256" key="8">
    <source>
        <dbReference type="ARBA" id="ARBA00023306"/>
    </source>
</evidence>
<evidence type="ECO:0000256" key="5">
    <source>
        <dbReference type="ARBA" id="ARBA00022776"/>
    </source>
</evidence>
<evidence type="ECO:0000256" key="3">
    <source>
        <dbReference type="ARBA" id="ARBA00022454"/>
    </source>
</evidence>
<feature type="region of interest" description="Disordered" evidence="10">
    <location>
        <begin position="308"/>
        <end position="347"/>
    </location>
</feature>
<evidence type="ECO:0000256" key="7">
    <source>
        <dbReference type="ARBA" id="ARBA00023242"/>
    </source>
</evidence>
<feature type="compositionally biased region" description="Low complexity" evidence="10">
    <location>
        <begin position="8"/>
        <end position="19"/>
    </location>
</feature>
<dbReference type="Proteomes" id="UP000076632">
    <property type="component" value="Unassembled WGS sequence"/>
</dbReference>
<keyword evidence="6" id="KW-0995">Kinetochore</keyword>
<feature type="compositionally biased region" description="Polar residues" evidence="10">
    <location>
        <begin position="20"/>
        <end position="43"/>
    </location>
</feature>
<evidence type="ECO:0000256" key="10">
    <source>
        <dbReference type="SAM" id="MobiDB-lite"/>
    </source>
</evidence>
<proteinExistence type="predicted"/>
<evidence type="ECO:0000256" key="9">
    <source>
        <dbReference type="ARBA" id="ARBA00023328"/>
    </source>
</evidence>
<dbReference type="PANTHER" id="PTHR15459">
    <property type="entry name" value="POLYAMINE-MODULATED FACTOR 1"/>
    <property type="match status" value="1"/>
</dbReference>
<dbReference type="OrthoDB" id="18453at2759"/>
<evidence type="ECO:0000256" key="4">
    <source>
        <dbReference type="ARBA" id="ARBA00022618"/>
    </source>
</evidence>
<feature type="compositionally biased region" description="Low complexity" evidence="10">
    <location>
        <begin position="96"/>
        <end position="123"/>
    </location>
</feature>
<evidence type="ECO:0000256" key="6">
    <source>
        <dbReference type="ARBA" id="ARBA00022838"/>
    </source>
</evidence>
<dbReference type="EMBL" id="KV407455">
    <property type="protein sequence ID" value="KZF25057.1"/>
    <property type="molecule type" value="Genomic_DNA"/>
</dbReference>
<gene>
    <name evidence="11" type="ORF">L228DRAFT_60903</name>
</gene>
<keyword evidence="9" id="KW-0137">Centromere</keyword>
<evidence type="ECO:0000313" key="11">
    <source>
        <dbReference type="EMBL" id="KZF25057.1"/>
    </source>
</evidence>
<comment type="subcellular location">
    <subcellularLocation>
        <location evidence="2">Chromosome</location>
        <location evidence="2">Centromere</location>
        <location evidence="2">Kinetochore</location>
    </subcellularLocation>
    <subcellularLocation>
        <location evidence="1">Nucleus</location>
    </subcellularLocation>
</comment>
<dbReference type="STRING" id="1328760.A0A161TG31"/>
<name>A0A161TG31_XYLHT</name>
<dbReference type="GeneID" id="28901901"/>
<dbReference type="InParanoid" id="A0A161TG31"/>
<organism evidence="11 12">
    <name type="scientific">Xylona heveae (strain CBS 132557 / TC161)</name>
    <dbReference type="NCBI Taxonomy" id="1328760"/>
    <lineage>
        <taxon>Eukaryota</taxon>
        <taxon>Fungi</taxon>
        <taxon>Dikarya</taxon>
        <taxon>Ascomycota</taxon>
        <taxon>Pezizomycotina</taxon>
        <taxon>Xylonomycetes</taxon>
        <taxon>Xylonales</taxon>
        <taxon>Xylonaceae</taxon>
        <taxon>Xylona</taxon>
    </lineage>
</organism>
<evidence type="ECO:0000256" key="1">
    <source>
        <dbReference type="ARBA" id="ARBA00004123"/>
    </source>
</evidence>
<keyword evidence="5" id="KW-0498">Mitosis</keyword>
<dbReference type="GO" id="GO:0000444">
    <property type="term" value="C:MIS12/MIND type complex"/>
    <property type="evidence" value="ECO:0007669"/>
    <property type="project" value="InterPro"/>
</dbReference>
<reference evidence="11 12" key="1">
    <citation type="journal article" date="2016" name="Fungal Biol.">
        <title>The genome of Xylona heveae provides a window into fungal endophytism.</title>
        <authorList>
            <person name="Gazis R."/>
            <person name="Kuo A."/>
            <person name="Riley R."/>
            <person name="LaButti K."/>
            <person name="Lipzen A."/>
            <person name="Lin J."/>
            <person name="Amirebrahimi M."/>
            <person name="Hesse C.N."/>
            <person name="Spatafora J.W."/>
            <person name="Henrissat B."/>
            <person name="Hainaut M."/>
            <person name="Grigoriev I.V."/>
            <person name="Hibbett D.S."/>
        </authorList>
    </citation>
    <scope>NUCLEOTIDE SEQUENCE [LARGE SCALE GENOMIC DNA]</scope>
    <source>
        <strain evidence="11 12">TC161</strain>
    </source>
</reference>
<feature type="compositionally biased region" description="Pro residues" evidence="10">
    <location>
        <begin position="124"/>
        <end position="133"/>
    </location>
</feature>
<dbReference type="RefSeq" id="XP_018190612.1">
    <property type="nucleotide sequence ID" value="XM_018336764.1"/>
</dbReference>